<protein>
    <submittedName>
        <fullName evidence="2">Uncharacterized protein</fullName>
    </submittedName>
</protein>
<organism evidence="2 3">
    <name type="scientific">Citrullus colocynthis</name>
    <name type="common">colocynth</name>
    <dbReference type="NCBI Taxonomy" id="252529"/>
    <lineage>
        <taxon>Eukaryota</taxon>
        <taxon>Viridiplantae</taxon>
        <taxon>Streptophyta</taxon>
        <taxon>Embryophyta</taxon>
        <taxon>Tracheophyta</taxon>
        <taxon>Spermatophyta</taxon>
        <taxon>Magnoliopsida</taxon>
        <taxon>eudicotyledons</taxon>
        <taxon>Gunneridae</taxon>
        <taxon>Pentapetalae</taxon>
        <taxon>rosids</taxon>
        <taxon>fabids</taxon>
        <taxon>Cucurbitales</taxon>
        <taxon>Cucurbitaceae</taxon>
        <taxon>Benincaseae</taxon>
        <taxon>Citrullus</taxon>
    </lineage>
</organism>
<dbReference type="EMBL" id="OZ021739">
    <property type="protein sequence ID" value="CAK9322082.1"/>
    <property type="molecule type" value="Genomic_DNA"/>
</dbReference>
<feature type="region of interest" description="Disordered" evidence="1">
    <location>
        <begin position="1"/>
        <end position="32"/>
    </location>
</feature>
<dbReference type="Proteomes" id="UP001642487">
    <property type="component" value="Chromosome 5"/>
</dbReference>
<gene>
    <name evidence="2" type="ORF">CITCOLO1_LOCUS14197</name>
</gene>
<evidence type="ECO:0000313" key="3">
    <source>
        <dbReference type="Proteomes" id="UP001642487"/>
    </source>
</evidence>
<sequence length="140" mass="15548">MSTRVQVSPTSHREESQERDLKNDNHSDSMVKNEDLAVVLARPRRNGEAYRGYEAAMVGGEGEEPKLDLKSRSSGLKCSNVVGYAQRVIKCAHEQGTSVNLQSIATLPNSIDVARKVVLRFRAYRTTLPHSLKSSYCLQA</sequence>
<proteinExistence type="predicted"/>
<accession>A0ABP0YNK2</accession>
<name>A0ABP0YNK2_9ROSI</name>
<evidence type="ECO:0000313" key="2">
    <source>
        <dbReference type="EMBL" id="CAK9322082.1"/>
    </source>
</evidence>
<feature type="compositionally biased region" description="Basic and acidic residues" evidence="1">
    <location>
        <begin position="11"/>
        <end position="32"/>
    </location>
</feature>
<keyword evidence="3" id="KW-1185">Reference proteome</keyword>
<reference evidence="2 3" key="1">
    <citation type="submission" date="2024-03" db="EMBL/GenBank/DDBJ databases">
        <authorList>
            <person name="Gkanogiannis A."/>
            <person name="Becerra Lopez-Lavalle L."/>
        </authorList>
    </citation>
    <scope>NUCLEOTIDE SEQUENCE [LARGE SCALE GENOMIC DNA]</scope>
</reference>
<evidence type="ECO:0000256" key="1">
    <source>
        <dbReference type="SAM" id="MobiDB-lite"/>
    </source>
</evidence>
<feature type="compositionally biased region" description="Polar residues" evidence="1">
    <location>
        <begin position="1"/>
        <end position="10"/>
    </location>
</feature>